<gene>
    <name evidence="9" type="ORF">CNMCM5623_006422</name>
</gene>
<reference evidence="9" key="1">
    <citation type="submission" date="2020-06" db="EMBL/GenBank/DDBJ databases">
        <title>Draft genome sequences of strains closely related to Aspergillus parafelis and Aspergillus hiratsukae.</title>
        <authorList>
            <person name="Dos Santos R.A.C."/>
            <person name="Rivero-Menendez O."/>
            <person name="Steenwyk J.L."/>
            <person name="Mead M.E."/>
            <person name="Goldman G.H."/>
            <person name="Alastruey-Izquierdo A."/>
            <person name="Rokas A."/>
        </authorList>
    </citation>
    <scope>NUCLEOTIDE SEQUENCE</scope>
    <source>
        <strain evidence="9">CNM-CM5623</strain>
    </source>
</reference>
<feature type="domain" description="Major facilitator superfamily (MFS) profile" evidence="8">
    <location>
        <begin position="141"/>
        <end position="590"/>
    </location>
</feature>
<feature type="transmembrane region" description="Helical" evidence="7">
    <location>
        <begin position="300"/>
        <end position="320"/>
    </location>
</feature>
<keyword evidence="3 7" id="KW-0812">Transmembrane</keyword>
<protein>
    <recommendedName>
        <fullName evidence="8">Major facilitator superfamily (MFS) profile domain-containing protein</fullName>
    </recommendedName>
</protein>
<sequence length="590" mass="66018">MNRRTKEFVVLAFSPKISESLNGQHGCMTMSTPTSYYWFVAFNPAKWAGSKAEACELQPGKQSGGNMGDRSTEPQYGSKAHAAETPTIIHSENTQLEPGWKTAKQIDGDTAMALFNDPDELHEEVDPAEARRVLWKIDLMILPYLAVCYAFFYIDKTTLSYAAIFGIVDDLKLHGTQYSWLSSIFYFGFLAWAFPTNFLLQRLPIGKYLGANIFMWGVFLMIQAACHNFTTLAVLRALGGAAEACADPGFMLITSMFYTRKEQPVRIGLWYTANGFGIALGGLLGYGIGHLKGALPSWKYEFLVIGALCSTWGIVMFIFLPDSPVSAPGLTPRERRVAVERLRENQTGVENKHLKPYQVLEAFKDYKLYIFFVLGCVCNIPNGGISNFGTLIIQGFGFSTLVTTLMQIPYGVLIALSILLCVYLNDRFENRRCVFILLFLLPNIAGAFGLRFVPLDQKVGRLICYYLTGPYNAAFVLILSMQIANTAGHTKKVVTNAVLFLGYCTGNIAGPFFYKTSQKPTYPLGIWSMIVSHLIEVVLISVLGLLLRWENKKRDRIQSQMHGGLEGRDLDSTAFLDLTDRENLNFRYIY</sequence>
<feature type="transmembrane region" description="Helical" evidence="7">
    <location>
        <begin position="269"/>
        <end position="288"/>
    </location>
</feature>
<dbReference type="InterPro" id="IPR020846">
    <property type="entry name" value="MFS_dom"/>
</dbReference>
<dbReference type="Pfam" id="PF07690">
    <property type="entry name" value="MFS_1"/>
    <property type="match status" value="1"/>
</dbReference>
<organism evidence="9 10">
    <name type="scientific">Aspergillus felis</name>
    <dbReference type="NCBI Taxonomy" id="1287682"/>
    <lineage>
        <taxon>Eukaryota</taxon>
        <taxon>Fungi</taxon>
        <taxon>Dikarya</taxon>
        <taxon>Ascomycota</taxon>
        <taxon>Pezizomycotina</taxon>
        <taxon>Eurotiomycetes</taxon>
        <taxon>Eurotiomycetidae</taxon>
        <taxon>Eurotiales</taxon>
        <taxon>Aspergillaceae</taxon>
        <taxon>Aspergillus</taxon>
        <taxon>Aspergillus subgen. Fumigati</taxon>
    </lineage>
</organism>
<comment type="caution">
    <text evidence="9">The sequence shown here is derived from an EMBL/GenBank/DDBJ whole genome shotgun (WGS) entry which is preliminary data.</text>
</comment>
<dbReference type="Proteomes" id="UP000654922">
    <property type="component" value="Unassembled WGS sequence"/>
</dbReference>
<feature type="transmembrane region" description="Helical" evidence="7">
    <location>
        <begin position="493"/>
        <end position="514"/>
    </location>
</feature>
<feature type="transmembrane region" description="Helical" evidence="7">
    <location>
        <begin position="526"/>
        <end position="547"/>
    </location>
</feature>
<keyword evidence="4 7" id="KW-1133">Transmembrane helix</keyword>
<feature type="transmembrane region" description="Helical" evidence="7">
    <location>
        <begin position="368"/>
        <end position="393"/>
    </location>
</feature>
<evidence type="ECO:0000256" key="2">
    <source>
        <dbReference type="ARBA" id="ARBA00022448"/>
    </source>
</evidence>
<name>A0A8H6UN05_9EURO</name>
<evidence type="ECO:0000256" key="1">
    <source>
        <dbReference type="ARBA" id="ARBA00004141"/>
    </source>
</evidence>
<dbReference type="InterPro" id="IPR036259">
    <property type="entry name" value="MFS_trans_sf"/>
</dbReference>
<dbReference type="EMBL" id="JACBAE010001368">
    <property type="protein sequence ID" value="KAF7160828.1"/>
    <property type="molecule type" value="Genomic_DNA"/>
</dbReference>
<feature type="transmembrane region" description="Helical" evidence="7">
    <location>
        <begin position="237"/>
        <end position="257"/>
    </location>
</feature>
<dbReference type="PANTHER" id="PTHR43791">
    <property type="entry name" value="PERMEASE-RELATED"/>
    <property type="match status" value="1"/>
</dbReference>
<dbReference type="GO" id="GO:0022857">
    <property type="term" value="F:transmembrane transporter activity"/>
    <property type="evidence" value="ECO:0007669"/>
    <property type="project" value="InterPro"/>
</dbReference>
<evidence type="ECO:0000256" key="5">
    <source>
        <dbReference type="ARBA" id="ARBA00023136"/>
    </source>
</evidence>
<feature type="transmembrane region" description="Helical" evidence="7">
    <location>
        <begin position="433"/>
        <end position="453"/>
    </location>
</feature>
<dbReference type="GO" id="GO:0016020">
    <property type="term" value="C:membrane"/>
    <property type="evidence" value="ECO:0007669"/>
    <property type="project" value="UniProtKB-SubCell"/>
</dbReference>
<evidence type="ECO:0000313" key="9">
    <source>
        <dbReference type="EMBL" id="KAF7160828.1"/>
    </source>
</evidence>
<dbReference type="FunFam" id="1.20.1250.20:FF:000361">
    <property type="entry name" value="Unplaced genomic scaffold supercont1.2, whole genome shotgun sequence"/>
    <property type="match status" value="1"/>
</dbReference>
<dbReference type="AlphaFoldDB" id="A0A8H6UN05"/>
<feature type="transmembrane region" description="Helical" evidence="7">
    <location>
        <begin position="141"/>
        <end position="168"/>
    </location>
</feature>
<feature type="region of interest" description="Disordered" evidence="6">
    <location>
        <begin position="58"/>
        <end position="77"/>
    </location>
</feature>
<evidence type="ECO:0000313" key="10">
    <source>
        <dbReference type="Proteomes" id="UP000654922"/>
    </source>
</evidence>
<dbReference type="SUPFAM" id="SSF103473">
    <property type="entry name" value="MFS general substrate transporter"/>
    <property type="match status" value="1"/>
</dbReference>
<dbReference type="OrthoDB" id="6730379at2759"/>
<evidence type="ECO:0000256" key="4">
    <source>
        <dbReference type="ARBA" id="ARBA00022989"/>
    </source>
</evidence>
<evidence type="ECO:0000259" key="8">
    <source>
        <dbReference type="PROSITE" id="PS50850"/>
    </source>
</evidence>
<evidence type="ECO:0000256" key="7">
    <source>
        <dbReference type="SAM" id="Phobius"/>
    </source>
</evidence>
<dbReference type="PANTHER" id="PTHR43791:SF26">
    <property type="entry name" value="ALLANTOATE TRANSPORTER, PUTATIVE (AFU_ORTHOLOGUE AFUA_5G09470)-RELATED"/>
    <property type="match status" value="1"/>
</dbReference>
<proteinExistence type="predicted"/>
<dbReference type="Gene3D" id="1.20.1250.20">
    <property type="entry name" value="MFS general substrate transporter like domains"/>
    <property type="match status" value="2"/>
</dbReference>
<accession>A0A8H6UN05</accession>
<evidence type="ECO:0000256" key="3">
    <source>
        <dbReference type="ARBA" id="ARBA00022692"/>
    </source>
</evidence>
<comment type="subcellular location">
    <subcellularLocation>
        <location evidence="1">Membrane</location>
        <topology evidence="1">Multi-pass membrane protein</topology>
    </subcellularLocation>
</comment>
<dbReference type="InterPro" id="IPR011701">
    <property type="entry name" value="MFS"/>
</dbReference>
<evidence type="ECO:0000256" key="6">
    <source>
        <dbReference type="SAM" id="MobiDB-lite"/>
    </source>
</evidence>
<feature type="transmembrane region" description="Helical" evidence="7">
    <location>
        <begin position="405"/>
        <end position="424"/>
    </location>
</feature>
<keyword evidence="2" id="KW-0813">Transport</keyword>
<dbReference type="PROSITE" id="PS50850">
    <property type="entry name" value="MFS"/>
    <property type="match status" value="1"/>
</dbReference>
<feature type="transmembrane region" description="Helical" evidence="7">
    <location>
        <begin position="207"/>
        <end position="225"/>
    </location>
</feature>
<feature type="transmembrane region" description="Helical" evidence="7">
    <location>
        <begin position="459"/>
        <end position="481"/>
    </location>
</feature>
<keyword evidence="5 7" id="KW-0472">Membrane</keyword>
<feature type="transmembrane region" description="Helical" evidence="7">
    <location>
        <begin position="180"/>
        <end position="200"/>
    </location>
</feature>